<evidence type="ECO:0000313" key="2">
    <source>
        <dbReference type="Proteomes" id="UP000001805"/>
    </source>
</evidence>
<dbReference type="AlphaFoldDB" id="Q7SB38"/>
<name>Q7SB38_NEUCR</name>
<dbReference type="EMBL" id="CM002239">
    <property type="protein sequence ID" value="EAA33614.1"/>
    <property type="molecule type" value="Genomic_DNA"/>
</dbReference>
<gene>
    <name evidence="1" type="ORF">NCU07616</name>
</gene>
<dbReference type="VEuPathDB" id="FungiDB:NCU07616"/>
<dbReference type="InParanoid" id="Q7SB38"/>
<dbReference type="OMA" id="IASSPCH"/>
<dbReference type="RefSeq" id="XP_962850.1">
    <property type="nucleotide sequence ID" value="XM_957757.1"/>
</dbReference>
<protein>
    <submittedName>
        <fullName evidence="1">Uncharacterized protein</fullName>
    </submittedName>
</protein>
<dbReference type="PaxDb" id="5141-EFNCRP00000007724"/>
<accession>Q7SB38</accession>
<evidence type="ECO:0000313" key="1">
    <source>
        <dbReference type="EMBL" id="EAA33614.1"/>
    </source>
</evidence>
<keyword evidence="2" id="KW-1185">Reference proteome</keyword>
<dbReference type="OrthoDB" id="10268789at2759"/>
<organism evidence="1 2">
    <name type="scientific">Neurospora crassa (strain ATCC 24698 / 74-OR23-1A / CBS 708.71 / DSM 1257 / FGSC 987)</name>
    <dbReference type="NCBI Taxonomy" id="367110"/>
    <lineage>
        <taxon>Eukaryota</taxon>
        <taxon>Fungi</taxon>
        <taxon>Dikarya</taxon>
        <taxon>Ascomycota</taxon>
        <taxon>Pezizomycotina</taxon>
        <taxon>Sordariomycetes</taxon>
        <taxon>Sordariomycetidae</taxon>
        <taxon>Sordariales</taxon>
        <taxon>Sordariaceae</taxon>
        <taxon>Neurospora</taxon>
    </lineage>
</organism>
<reference evidence="1 2" key="1">
    <citation type="journal article" date="2003" name="Nature">
        <title>The genome sequence of the filamentous fungus Neurospora crassa.</title>
        <authorList>
            <person name="Galagan J.E."/>
            <person name="Calvo S.E."/>
            <person name="Borkovich K.A."/>
            <person name="Selker E.U."/>
            <person name="Read N.D."/>
            <person name="Jaffe D."/>
            <person name="FitzHugh W."/>
            <person name="Ma L.J."/>
            <person name="Smirnov S."/>
            <person name="Purcell S."/>
            <person name="Rehman B."/>
            <person name="Elkins T."/>
            <person name="Engels R."/>
            <person name="Wang S."/>
            <person name="Nielsen C.B."/>
            <person name="Butler J."/>
            <person name="Endrizzi M."/>
            <person name="Qui D."/>
            <person name="Ianakiev P."/>
            <person name="Bell-Pedersen D."/>
            <person name="Nelson M.A."/>
            <person name="Werner-Washburne M."/>
            <person name="Selitrennikoff C.P."/>
            <person name="Kinsey J.A."/>
            <person name="Braun E.L."/>
            <person name="Zelter A."/>
            <person name="Schulte U."/>
            <person name="Kothe G.O."/>
            <person name="Jedd G."/>
            <person name="Mewes W."/>
            <person name="Staben C."/>
            <person name="Marcotte E."/>
            <person name="Greenberg D."/>
            <person name="Roy A."/>
            <person name="Foley K."/>
            <person name="Naylor J."/>
            <person name="Stange-Thomann N."/>
            <person name="Barrett R."/>
            <person name="Gnerre S."/>
            <person name="Kamal M."/>
            <person name="Kamvysselis M."/>
            <person name="Mauceli E."/>
            <person name="Bielke C."/>
            <person name="Rudd S."/>
            <person name="Frishman D."/>
            <person name="Krystofova S."/>
            <person name="Rasmussen C."/>
            <person name="Metzenberg R.L."/>
            <person name="Perkins D.D."/>
            <person name="Kroken S."/>
            <person name="Cogoni C."/>
            <person name="Macino G."/>
            <person name="Catcheside D."/>
            <person name="Li W."/>
            <person name="Pratt R.J."/>
            <person name="Osmani S.A."/>
            <person name="DeSouza C.P."/>
            <person name="Glass L."/>
            <person name="Orbach M.J."/>
            <person name="Berglund J.A."/>
            <person name="Voelker R."/>
            <person name="Yarden O."/>
            <person name="Plamann M."/>
            <person name="Seiler S."/>
            <person name="Dunlap J."/>
            <person name="Radford A."/>
            <person name="Aramayo R."/>
            <person name="Natvig D.O."/>
            <person name="Alex L.A."/>
            <person name="Mannhaupt G."/>
            <person name="Ebbole D.J."/>
            <person name="Freitag M."/>
            <person name="Paulsen I."/>
            <person name="Sachs M.S."/>
            <person name="Lander E.S."/>
            <person name="Nusbaum C."/>
            <person name="Birren B."/>
        </authorList>
    </citation>
    <scope>NUCLEOTIDE SEQUENCE [LARGE SCALE GENOMIC DNA]</scope>
    <source>
        <strain evidence="2">ATCC 24698 / 74-OR23-1A / CBS 708.71 / DSM 1257 / FGSC 987</strain>
    </source>
</reference>
<sequence>MARIQRYGSSRPTNLGCRAPVECLFSDRGAVTWGSSMYRLKIASSPCHSKSPTDGMIHAFRLNRAPCRNKAASLGSSHTQWLDRGDLAGTARCKDSADRESIKHYACRERVGSGLHAFSWVRP</sequence>
<dbReference type="Proteomes" id="UP000001805">
    <property type="component" value="Chromosome 4, Linkage Group IV"/>
</dbReference>
<proteinExistence type="predicted"/>
<dbReference type="GeneID" id="3878989"/>
<dbReference type="HOGENOM" id="CLU_2062120_0_0_1"/>
<dbReference type="KEGG" id="ncr:NCU07616"/>